<gene>
    <name evidence="12" type="ORF">L323_05175</name>
</gene>
<keyword evidence="6" id="KW-0378">Hydrolase</keyword>
<evidence type="ECO:0000259" key="11">
    <source>
        <dbReference type="PROSITE" id="PS51766"/>
    </source>
</evidence>
<dbReference type="CDD" id="cd14256">
    <property type="entry name" value="Dockerin_I"/>
    <property type="match status" value="1"/>
</dbReference>
<dbReference type="Gene3D" id="2.60.40.2020">
    <property type="match status" value="2"/>
</dbReference>
<dbReference type="GO" id="GO:0004869">
    <property type="term" value="F:cysteine-type endopeptidase inhibitor activity"/>
    <property type="evidence" value="ECO:0007669"/>
    <property type="project" value="UniProtKB-KW"/>
</dbReference>
<dbReference type="OrthoDB" id="48736at2"/>
<dbReference type="InterPro" id="IPR052781">
    <property type="entry name" value="Cys_protease_inhibitor_I42"/>
</dbReference>
<keyword evidence="3" id="KW-0646">Protease inhibitor</keyword>
<dbReference type="PROSITE" id="PS00018">
    <property type="entry name" value="EF_HAND_1"/>
    <property type="match status" value="1"/>
</dbReference>
<dbReference type="STRING" id="1330534.L323_05175"/>
<evidence type="ECO:0000256" key="2">
    <source>
        <dbReference type="ARBA" id="ARBA00012601"/>
    </source>
</evidence>
<keyword evidence="10" id="KW-0624">Polysaccharide degradation</keyword>
<dbReference type="Proteomes" id="UP000016860">
    <property type="component" value="Unassembled WGS sequence"/>
</dbReference>
<comment type="caution">
    <text evidence="12">The sequence shown here is derived from an EMBL/GenBank/DDBJ whole genome shotgun (WGS) entry which is preliminary data.</text>
</comment>
<reference evidence="12 13" key="1">
    <citation type="journal article" date="2013" name="Genome Announc.">
        <title>Draft Genome Sequence of the Cellulolytic Bacterium Clostridium papyrosolvens C7 (ATCC 700395).</title>
        <authorList>
            <person name="Zepeda V."/>
            <person name="Dassa B."/>
            <person name="Borovok I."/>
            <person name="Lamed R."/>
            <person name="Bayer E.A."/>
            <person name="Cate J.H."/>
        </authorList>
    </citation>
    <scope>NUCLEOTIDE SEQUENCE [LARGE SCALE GENOMIC DNA]</scope>
    <source>
        <strain evidence="12 13">C7</strain>
    </source>
</reference>
<keyword evidence="8" id="KW-0119">Carbohydrate metabolism</keyword>
<evidence type="ECO:0000256" key="10">
    <source>
        <dbReference type="ARBA" id="ARBA00023326"/>
    </source>
</evidence>
<dbReference type="Pfam" id="PF09394">
    <property type="entry name" value="Inhibitor_I42"/>
    <property type="match status" value="2"/>
</dbReference>
<proteinExistence type="predicted"/>
<evidence type="ECO:0000256" key="3">
    <source>
        <dbReference type="ARBA" id="ARBA00022690"/>
    </source>
</evidence>
<evidence type="ECO:0000256" key="4">
    <source>
        <dbReference type="ARBA" id="ARBA00022704"/>
    </source>
</evidence>
<evidence type="ECO:0000256" key="8">
    <source>
        <dbReference type="ARBA" id="ARBA00023277"/>
    </source>
</evidence>
<organism evidence="12 13">
    <name type="scientific">Ruminiclostridium papyrosolvens C7</name>
    <dbReference type="NCBI Taxonomy" id="1330534"/>
    <lineage>
        <taxon>Bacteria</taxon>
        <taxon>Bacillati</taxon>
        <taxon>Bacillota</taxon>
        <taxon>Clostridia</taxon>
        <taxon>Eubacteriales</taxon>
        <taxon>Oscillospiraceae</taxon>
        <taxon>Ruminiclostridium</taxon>
    </lineage>
</organism>
<dbReference type="EMBL" id="ATAY01000020">
    <property type="protein sequence ID" value="EPR13277.1"/>
    <property type="molecule type" value="Genomic_DNA"/>
</dbReference>
<dbReference type="Pfam" id="PF00404">
    <property type="entry name" value="Dockerin_1"/>
    <property type="match status" value="1"/>
</dbReference>
<dbReference type="InterPro" id="IPR036331">
    <property type="entry name" value="Chagasin-like_sf"/>
</dbReference>
<dbReference type="SUPFAM" id="SSF141066">
    <property type="entry name" value="ICP-like"/>
    <property type="match status" value="2"/>
</dbReference>
<name>U4R5T3_9FIRM</name>
<keyword evidence="7" id="KW-0136">Cellulose degradation</keyword>
<evidence type="ECO:0000256" key="1">
    <source>
        <dbReference type="ARBA" id="ARBA00000966"/>
    </source>
</evidence>
<evidence type="ECO:0000256" key="7">
    <source>
        <dbReference type="ARBA" id="ARBA00023001"/>
    </source>
</evidence>
<dbReference type="Gene3D" id="1.10.1330.10">
    <property type="entry name" value="Dockerin domain"/>
    <property type="match status" value="1"/>
</dbReference>
<dbReference type="RefSeq" id="WP_020814626.1">
    <property type="nucleotide sequence ID" value="NZ_ATAY01000020.1"/>
</dbReference>
<dbReference type="InterPro" id="IPR016134">
    <property type="entry name" value="Dockerin_dom"/>
</dbReference>
<evidence type="ECO:0000256" key="6">
    <source>
        <dbReference type="ARBA" id="ARBA00022801"/>
    </source>
</evidence>
<dbReference type="PANTHER" id="PTHR36530">
    <property type="entry name" value="INHIBITOR OF CYSTEINE PEPTIDASE"/>
    <property type="match status" value="1"/>
</dbReference>
<dbReference type="AlphaFoldDB" id="U4R5T3"/>
<evidence type="ECO:0000313" key="13">
    <source>
        <dbReference type="Proteomes" id="UP000016860"/>
    </source>
</evidence>
<keyword evidence="9" id="KW-0326">Glycosidase</keyword>
<dbReference type="InterPro" id="IPR018247">
    <property type="entry name" value="EF_Hand_1_Ca_BS"/>
</dbReference>
<feature type="domain" description="Dockerin" evidence="11">
    <location>
        <begin position="48"/>
        <end position="116"/>
    </location>
</feature>
<dbReference type="PATRIC" id="fig|1330534.3.peg.1038"/>
<keyword evidence="5" id="KW-0732">Signal</keyword>
<dbReference type="GO" id="GO:0030245">
    <property type="term" value="P:cellulose catabolic process"/>
    <property type="evidence" value="ECO:0007669"/>
    <property type="project" value="UniProtKB-KW"/>
</dbReference>
<dbReference type="PROSITE" id="PS51766">
    <property type="entry name" value="DOCKERIN"/>
    <property type="match status" value="1"/>
</dbReference>
<evidence type="ECO:0000256" key="5">
    <source>
        <dbReference type="ARBA" id="ARBA00022729"/>
    </source>
</evidence>
<keyword evidence="4" id="KW-0789">Thiol protease inhibitor</keyword>
<dbReference type="InterPro" id="IPR018990">
    <property type="entry name" value="Prot_inh_I42_chagasin"/>
</dbReference>
<comment type="catalytic activity">
    <reaction evidence="1">
        <text>Endohydrolysis of (1-&gt;4)-beta-D-glucosidic linkages in cellulose, lichenin and cereal beta-D-glucans.</text>
        <dbReference type="EC" id="3.2.1.4"/>
    </reaction>
</comment>
<dbReference type="PROSITE" id="PS00448">
    <property type="entry name" value="CLOS_CELLULOSOME_RPT"/>
    <property type="match status" value="1"/>
</dbReference>
<dbReference type="InterPro" id="IPR036439">
    <property type="entry name" value="Dockerin_dom_sf"/>
</dbReference>
<evidence type="ECO:0000256" key="9">
    <source>
        <dbReference type="ARBA" id="ARBA00023295"/>
    </source>
</evidence>
<dbReference type="SUPFAM" id="SSF63446">
    <property type="entry name" value="Type I dockerin domain"/>
    <property type="match status" value="1"/>
</dbReference>
<evidence type="ECO:0000313" key="12">
    <source>
        <dbReference type="EMBL" id="EPR13277.1"/>
    </source>
</evidence>
<dbReference type="EC" id="3.2.1.4" evidence="2"/>
<accession>U4R5T3</accession>
<sequence length="313" mass="34756">MEKNYTWKSKRVMKCISVFMSVVIFSFLIAPVKVSAETSITDDGVVRSYTLFGDLNSDNNVDSLDYAKMKMILLGTTSQHTVNIKAADLNGDGDVNSLDLAIMGKFMTGEIRTFPVETKYPSTGDNSTMYPFLNDNFQIALEENGSTGYQWDYVISDVAAATLVSEDSYCFTPNAVGTPVQKVWTFKALMPGKYTIEFTYTQPWETDAEPLKTVKCDLYVSTVNGTVINVNQGDTFKIAMIGGGIAGYSWKYTIPEEMPFTLLSKEILDEHPNSADSMYLIVWTFTAVKPGSHNLVFIGTPFSQKVECQINVV</sequence>
<dbReference type="PANTHER" id="PTHR36530:SF1">
    <property type="entry name" value="AMOEBIASIN-1"/>
    <property type="match status" value="1"/>
</dbReference>
<dbReference type="InterPro" id="IPR002105">
    <property type="entry name" value="Dockerin_1_rpt"/>
</dbReference>
<dbReference type="GO" id="GO:0008810">
    <property type="term" value="F:cellulase activity"/>
    <property type="evidence" value="ECO:0007669"/>
    <property type="project" value="UniProtKB-EC"/>
</dbReference>
<protein>
    <recommendedName>
        <fullName evidence="2">cellulase</fullName>
        <ecNumber evidence="2">3.2.1.4</ecNumber>
    </recommendedName>
</protein>